<proteinExistence type="predicted"/>
<dbReference type="AlphaFoldDB" id="A0A1H6F4W4"/>
<keyword evidence="3" id="KW-1185">Reference proteome</keyword>
<evidence type="ECO:0000256" key="1">
    <source>
        <dbReference type="SAM" id="MobiDB-lite"/>
    </source>
</evidence>
<feature type="region of interest" description="Disordered" evidence="1">
    <location>
        <begin position="1"/>
        <end position="22"/>
    </location>
</feature>
<gene>
    <name evidence="2" type="ORF">SAMN05444920_1663</name>
</gene>
<accession>A0A1H6F4W4</accession>
<organism evidence="2 3">
    <name type="scientific">Nonomuraea solani</name>
    <dbReference type="NCBI Taxonomy" id="1144553"/>
    <lineage>
        <taxon>Bacteria</taxon>
        <taxon>Bacillati</taxon>
        <taxon>Actinomycetota</taxon>
        <taxon>Actinomycetes</taxon>
        <taxon>Streptosporangiales</taxon>
        <taxon>Streptosporangiaceae</taxon>
        <taxon>Nonomuraea</taxon>
    </lineage>
</organism>
<feature type="compositionally biased region" description="Polar residues" evidence="1">
    <location>
        <begin position="1"/>
        <end position="11"/>
    </location>
</feature>
<evidence type="ECO:0000313" key="2">
    <source>
        <dbReference type="EMBL" id="SEH04136.1"/>
    </source>
</evidence>
<reference evidence="2 3" key="1">
    <citation type="submission" date="2016-10" db="EMBL/GenBank/DDBJ databases">
        <authorList>
            <person name="de Groot N.N."/>
        </authorList>
    </citation>
    <scope>NUCLEOTIDE SEQUENCE [LARGE SCALE GENOMIC DNA]</scope>
    <source>
        <strain evidence="2 3">CGMCC 4.7037</strain>
    </source>
</reference>
<evidence type="ECO:0000313" key="3">
    <source>
        <dbReference type="Proteomes" id="UP000236732"/>
    </source>
</evidence>
<sequence length="488" mass="54650">MSGLSVSVASQESDEGLRDMTADDDGVDHAAGIFNPRLSDVFGLVIRQDEVDFVVPHLREDLPLYLDPFLLWKSGDPEYRRLHTDLLRFVDEVRKHAVEGRAIRAGMLLSEVSEPVELGLGYAEGTKRGSALGSGTIDGIIRTFRQVPQLQTAGLDHLEVLSLLVPGIAEDRISDLTASVIKRWLSEFTERRCGDWGIPTARHRLLSWDAAALDWRPFDASLPCNPNDGSPILLAPLNLLRRLPWINYGDYYRTAYAPLVLPPGRAGRVAKQDVLTYNRAHYDTIRSYVAEREAAADVCTPDPLFTPLRLATVKKKVSEIKALPTGRDNGADKKFEELAFDVLSSVLYPELDLAGQQERTISNVHIRDVIFHNDGKTPFLTDLRDQYGARQLVFELKNVAAVETEHVNQVYRYLDDEDMGRLGVIVARNPPKTSVQRNIVDLHSSKRCAVLCLDDSDLDLMVALLDSGRRAIEALRKKHVEFTRLLPK</sequence>
<dbReference type="Proteomes" id="UP000236732">
    <property type="component" value="Unassembled WGS sequence"/>
</dbReference>
<name>A0A1H6F4W4_9ACTN</name>
<protein>
    <submittedName>
        <fullName evidence="2">Uncharacterized protein</fullName>
    </submittedName>
</protein>
<dbReference type="EMBL" id="FNVT01000066">
    <property type="protein sequence ID" value="SEH04136.1"/>
    <property type="molecule type" value="Genomic_DNA"/>
</dbReference>